<feature type="non-terminal residue" evidence="15">
    <location>
        <position position="67"/>
    </location>
</feature>
<evidence type="ECO:0000256" key="8">
    <source>
        <dbReference type="ARBA" id="ARBA00022777"/>
    </source>
</evidence>
<keyword evidence="7" id="KW-0547">Nucleotide-binding</keyword>
<dbReference type="SUPFAM" id="SSF51621">
    <property type="entry name" value="Phosphoenolpyruvate/pyruvate domain"/>
    <property type="match status" value="1"/>
</dbReference>
<gene>
    <name evidence="15" type="ORF">WUBG_09810</name>
</gene>
<evidence type="ECO:0000256" key="1">
    <source>
        <dbReference type="ARBA" id="ARBA00001958"/>
    </source>
</evidence>
<evidence type="ECO:0000256" key="5">
    <source>
        <dbReference type="ARBA" id="ARBA00022679"/>
    </source>
</evidence>
<evidence type="ECO:0000313" key="16">
    <source>
        <dbReference type="Proteomes" id="UP000004810"/>
    </source>
</evidence>
<evidence type="ECO:0000259" key="14">
    <source>
        <dbReference type="Pfam" id="PF00224"/>
    </source>
</evidence>
<dbReference type="GO" id="GO:0000287">
    <property type="term" value="F:magnesium ion binding"/>
    <property type="evidence" value="ECO:0007669"/>
    <property type="project" value="InterPro"/>
</dbReference>
<comment type="pathway">
    <text evidence="2 13">Carbohydrate degradation; glycolysis; pyruvate from D-glyceraldehyde 3-phosphate: step 5/5.</text>
</comment>
<dbReference type="GO" id="GO:0016301">
    <property type="term" value="F:kinase activity"/>
    <property type="evidence" value="ECO:0007669"/>
    <property type="project" value="UniProtKB-KW"/>
</dbReference>
<name>J9AXE3_WUCBA</name>
<evidence type="ECO:0000256" key="6">
    <source>
        <dbReference type="ARBA" id="ARBA00022723"/>
    </source>
</evidence>
<dbReference type="Pfam" id="PF00224">
    <property type="entry name" value="PK"/>
    <property type="match status" value="1"/>
</dbReference>
<keyword evidence="8 13" id="KW-0418">Kinase</keyword>
<evidence type="ECO:0000256" key="3">
    <source>
        <dbReference type="ARBA" id="ARBA00008663"/>
    </source>
</evidence>
<dbReference type="AlphaFoldDB" id="J9AXE3"/>
<comment type="cofactor">
    <cofactor evidence="1">
        <name>K(+)</name>
        <dbReference type="ChEBI" id="CHEBI:29103"/>
    </cofactor>
</comment>
<evidence type="ECO:0000256" key="11">
    <source>
        <dbReference type="ARBA" id="ARBA00023152"/>
    </source>
</evidence>
<dbReference type="Gene3D" id="3.20.20.60">
    <property type="entry name" value="Phosphoenolpyruvate-binding domains"/>
    <property type="match status" value="1"/>
</dbReference>
<keyword evidence="9" id="KW-0067">ATP-binding</keyword>
<dbReference type="EMBL" id="ADBV01005652">
    <property type="protein sequence ID" value="EJW79280.1"/>
    <property type="molecule type" value="Genomic_DNA"/>
</dbReference>
<dbReference type="Proteomes" id="UP000004810">
    <property type="component" value="Unassembled WGS sequence"/>
</dbReference>
<organism evidence="15 16">
    <name type="scientific">Wuchereria bancrofti</name>
    <dbReference type="NCBI Taxonomy" id="6293"/>
    <lineage>
        <taxon>Eukaryota</taxon>
        <taxon>Metazoa</taxon>
        <taxon>Ecdysozoa</taxon>
        <taxon>Nematoda</taxon>
        <taxon>Chromadorea</taxon>
        <taxon>Rhabditida</taxon>
        <taxon>Spirurina</taxon>
        <taxon>Spiruromorpha</taxon>
        <taxon>Filarioidea</taxon>
        <taxon>Onchocercidae</taxon>
        <taxon>Wuchereria</taxon>
    </lineage>
</organism>
<evidence type="ECO:0000256" key="12">
    <source>
        <dbReference type="ARBA" id="ARBA00023317"/>
    </source>
</evidence>
<dbReference type="GO" id="GO:0030955">
    <property type="term" value="F:potassium ion binding"/>
    <property type="evidence" value="ECO:0007669"/>
    <property type="project" value="InterPro"/>
</dbReference>
<dbReference type="InterPro" id="IPR015793">
    <property type="entry name" value="Pyrv_Knase_brl"/>
</dbReference>
<dbReference type="GO" id="GO:0004743">
    <property type="term" value="F:pyruvate kinase activity"/>
    <property type="evidence" value="ECO:0007669"/>
    <property type="project" value="UniProtKB-EC"/>
</dbReference>
<comment type="similarity">
    <text evidence="3 13">Belongs to the pyruvate kinase family.</text>
</comment>
<keyword evidence="5 13" id="KW-0808">Transferase</keyword>
<feature type="domain" description="Pyruvate kinase barrel" evidence="14">
    <location>
        <begin position="1"/>
        <end position="67"/>
    </location>
</feature>
<dbReference type="UniPathway" id="UPA00109">
    <property type="reaction ID" value="UER00188"/>
</dbReference>
<keyword evidence="6" id="KW-0479">Metal-binding</keyword>
<dbReference type="InterPro" id="IPR001697">
    <property type="entry name" value="Pyr_Knase"/>
</dbReference>
<protein>
    <recommendedName>
        <fullName evidence="4 13">Pyruvate kinase</fullName>
        <ecNumber evidence="4 13">2.7.1.40</ecNumber>
    </recommendedName>
</protein>
<comment type="catalytic activity">
    <reaction evidence="13">
        <text>pyruvate + ATP = phosphoenolpyruvate + ADP + H(+)</text>
        <dbReference type="Rhea" id="RHEA:18157"/>
        <dbReference type="ChEBI" id="CHEBI:15361"/>
        <dbReference type="ChEBI" id="CHEBI:15378"/>
        <dbReference type="ChEBI" id="CHEBI:30616"/>
        <dbReference type="ChEBI" id="CHEBI:58702"/>
        <dbReference type="ChEBI" id="CHEBI:456216"/>
        <dbReference type="EC" id="2.7.1.40"/>
    </reaction>
</comment>
<dbReference type="InterPro" id="IPR018209">
    <property type="entry name" value="Pyrv_Knase_AS"/>
</dbReference>
<dbReference type="PANTHER" id="PTHR11817">
    <property type="entry name" value="PYRUVATE KINASE"/>
    <property type="match status" value="1"/>
</dbReference>
<sequence length="67" mass="7527">MIFASFIRNAEGVRTIRRILGENGRFIKIIAKIENQEGIENADEIIREADGLMIARGDLGIEIPTEK</sequence>
<keyword evidence="10 13" id="KW-0460">Magnesium</keyword>
<comment type="caution">
    <text evidence="15">The sequence shown here is derived from an EMBL/GenBank/DDBJ whole genome shotgun (WGS) entry which is preliminary data.</text>
</comment>
<dbReference type="GO" id="GO:0005524">
    <property type="term" value="F:ATP binding"/>
    <property type="evidence" value="ECO:0007669"/>
    <property type="project" value="UniProtKB-KW"/>
</dbReference>
<evidence type="ECO:0000256" key="10">
    <source>
        <dbReference type="ARBA" id="ARBA00022842"/>
    </source>
</evidence>
<evidence type="ECO:0000313" key="15">
    <source>
        <dbReference type="EMBL" id="EJW79280.1"/>
    </source>
</evidence>
<evidence type="ECO:0000256" key="9">
    <source>
        <dbReference type="ARBA" id="ARBA00022840"/>
    </source>
</evidence>
<dbReference type="InterPro" id="IPR015813">
    <property type="entry name" value="Pyrv/PenolPyrv_kinase-like_dom"/>
</dbReference>
<dbReference type="EC" id="2.7.1.40" evidence="4 13"/>
<evidence type="ECO:0000256" key="7">
    <source>
        <dbReference type="ARBA" id="ARBA00022741"/>
    </source>
</evidence>
<dbReference type="PROSITE" id="PS00110">
    <property type="entry name" value="PYRUVATE_KINASE"/>
    <property type="match status" value="1"/>
</dbReference>
<dbReference type="InterPro" id="IPR040442">
    <property type="entry name" value="Pyrv_kinase-like_dom_sf"/>
</dbReference>
<accession>J9AXE3</accession>
<keyword evidence="12" id="KW-0670">Pyruvate</keyword>
<dbReference type="PRINTS" id="PR01050">
    <property type="entry name" value="PYRUVTKNASE"/>
</dbReference>
<evidence type="ECO:0000256" key="13">
    <source>
        <dbReference type="RuleBase" id="RU000504"/>
    </source>
</evidence>
<keyword evidence="11 13" id="KW-0324">Glycolysis</keyword>
<evidence type="ECO:0000256" key="2">
    <source>
        <dbReference type="ARBA" id="ARBA00004997"/>
    </source>
</evidence>
<reference evidence="16" key="1">
    <citation type="submission" date="2012-08" db="EMBL/GenBank/DDBJ databases">
        <title>The Genome Sequence of Wuchereria bancrofti.</title>
        <authorList>
            <person name="Nutman T.B."/>
            <person name="Fink D.L."/>
            <person name="Russ C."/>
            <person name="Young S."/>
            <person name="Zeng Q."/>
            <person name="Koehrsen M."/>
            <person name="Alvarado L."/>
            <person name="Berlin A."/>
            <person name="Chapman S.B."/>
            <person name="Chen Z."/>
            <person name="Freedman E."/>
            <person name="Gellesch M."/>
            <person name="Goldberg J."/>
            <person name="Griggs A."/>
            <person name="Gujja S."/>
            <person name="Heilman E.R."/>
            <person name="Heiman D."/>
            <person name="Hepburn T."/>
            <person name="Howarth C."/>
            <person name="Jen D."/>
            <person name="Larson L."/>
            <person name="Lewis B."/>
            <person name="Mehta T."/>
            <person name="Park D."/>
            <person name="Pearson M."/>
            <person name="Roberts A."/>
            <person name="Saif S."/>
            <person name="Shea T."/>
            <person name="Shenoy N."/>
            <person name="Sisk P."/>
            <person name="Stolte C."/>
            <person name="Sykes S."/>
            <person name="Walk T."/>
            <person name="White J."/>
            <person name="Yandava C."/>
            <person name="Haas B."/>
            <person name="Henn M.R."/>
            <person name="Nusbaum C."/>
            <person name="Birren B."/>
        </authorList>
    </citation>
    <scope>NUCLEOTIDE SEQUENCE [LARGE SCALE GENOMIC DNA]</scope>
    <source>
        <strain evidence="16">NA</strain>
    </source>
</reference>
<proteinExistence type="inferred from homology"/>
<evidence type="ECO:0000256" key="4">
    <source>
        <dbReference type="ARBA" id="ARBA00012142"/>
    </source>
</evidence>